<reference evidence="2" key="1">
    <citation type="submission" date="2020-06" db="EMBL/GenBank/DDBJ databases">
        <title>Paenibacillus sp. nov., isolated from soil.</title>
        <authorList>
            <person name="Seo Y.L."/>
        </authorList>
    </citation>
    <scope>NUCLEOTIDE SEQUENCE [LARGE SCALE GENOMIC DNA]</scope>
    <source>
        <strain evidence="2">JW14</strain>
    </source>
</reference>
<keyword evidence="2" id="KW-0808">Transferase</keyword>
<name>A0A850EMD6_9BACL</name>
<organism evidence="2 3">
    <name type="scientific">Paenibacillus agri</name>
    <dbReference type="NCBI Taxonomy" id="2744309"/>
    <lineage>
        <taxon>Bacteria</taxon>
        <taxon>Bacillati</taxon>
        <taxon>Bacillota</taxon>
        <taxon>Bacilli</taxon>
        <taxon>Bacillales</taxon>
        <taxon>Paenibacillaceae</taxon>
        <taxon>Paenibacillus</taxon>
    </lineage>
</organism>
<protein>
    <submittedName>
        <fullName evidence="2">GNAT family N-acetyltransferase</fullName>
    </submittedName>
</protein>
<evidence type="ECO:0000313" key="2">
    <source>
        <dbReference type="EMBL" id="NUU61586.1"/>
    </source>
</evidence>
<comment type="caution">
    <text evidence="2">The sequence shown here is derived from an EMBL/GenBank/DDBJ whole genome shotgun (WGS) entry which is preliminary data.</text>
</comment>
<proteinExistence type="predicted"/>
<dbReference type="Proteomes" id="UP000564806">
    <property type="component" value="Unassembled WGS sequence"/>
</dbReference>
<dbReference type="AlphaFoldDB" id="A0A850EMD6"/>
<feature type="domain" description="N-acetyltransferase" evidence="1">
    <location>
        <begin position="12"/>
        <end position="176"/>
    </location>
</feature>
<evidence type="ECO:0000259" key="1">
    <source>
        <dbReference type="PROSITE" id="PS51186"/>
    </source>
</evidence>
<dbReference type="PANTHER" id="PTHR43792:SF1">
    <property type="entry name" value="N-ACETYLTRANSFERASE DOMAIN-CONTAINING PROTEIN"/>
    <property type="match status" value="1"/>
</dbReference>
<dbReference type="InterPro" id="IPR016181">
    <property type="entry name" value="Acyl_CoA_acyltransferase"/>
</dbReference>
<dbReference type="PANTHER" id="PTHR43792">
    <property type="entry name" value="GNAT FAMILY, PUTATIVE (AFU_ORTHOLOGUE AFUA_3G00765)-RELATED-RELATED"/>
    <property type="match status" value="1"/>
</dbReference>
<accession>A0A850EMD6</accession>
<dbReference type="PROSITE" id="PS51186">
    <property type="entry name" value="GNAT"/>
    <property type="match status" value="1"/>
</dbReference>
<sequence>MSTFNVITTDRLLIRTLEMKDKDAFFRYRAMPEVYKYQSWRPEDISEVEKFISDNLTVVPNTNDSWLQVAISLKDGQLVGDVGIHFLYDGFQAELGYTLSPEFQGKGYASEAVRAVIDYLFTGLGKHRITGSVDPDNLKSIKLLENLGFRKEAHFIKSYRMNDAWYDDCVYAILADEWK</sequence>
<gene>
    <name evidence="2" type="ORF">HPT30_14680</name>
</gene>
<dbReference type="CDD" id="cd04301">
    <property type="entry name" value="NAT_SF"/>
    <property type="match status" value="1"/>
</dbReference>
<keyword evidence="3" id="KW-1185">Reference proteome</keyword>
<dbReference type="InterPro" id="IPR051531">
    <property type="entry name" value="N-acetyltransferase"/>
</dbReference>
<dbReference type="Pfam" id="PF13302">
    <property type="entry name" value="Acetyltransf_3"/>
    <property type="match status" value="1"/>
</dbReference>
<dbReference type="SUPFAM" id="SSF55729">
    <property type="entry name" value="Acyl-CoA N-acyltransferases (Nat)"/>
    <property type="match status" value="1"/>
</dbReference>
<dbReference type="GO" id="GO:0016747">
    <property type="term" value="F:acyltransferase activity, transferring groups other than amino-acyl groups"/>
    <property type="evidence" value="ECO:0007669"/>
    <property type="project" value="InterPro"/>
</dbReference>
<dbReference type="EMBL" id="JABWCS010000209">
    <property type="protein sequence ID" value="NUU61586.1"/>
    <property type="molecule type" value="Genomic_DNA"/>
</dbReference>
<dbReference type="RefSeq" id="WP_175372094.1">
    <property type="nucleotide sequence ID" value="NZ_JABWCS010000209.1"/>
</dbReference>
<dbReference type="InterPro" id="IPR000182">
    <property type="entry name" value="GNAT_dom"/>
</dbReference>
<evidence type="ECO:0000313" key="3">
    <source>
        <dbReference type="Proteomes" id="UP000564806"/>
    </source>
</evidence>
<dbReference type="Gene3D" id="3.40.630.30">
    <property type="match status" value="1"/>
</dbReference>